<reference evidence="2" key="1">
    <citation type="journal article" date="2019" name="Int. J. Syst. Evol. Microbiol.">
        <title>The Global Catalogue of Microorganisms (GCM) 10K type strain sequencing project: providing services to taxonomists for standard genome sequencing and annotation.</title>
        <authorList>
            <consortium name="The Broad Institute Genomics Platform"/>
            <consortium name="The Broad Institute Genome Sequencing Center for Infectious Disease"/>
            <person name="Wu L."/>
            <person name="Ma J."/>
        </authorList>
    </citation>
    <scope>NUCLEOTIDE SEQUENCE [LARGE SCALE GENOMIC DNA]</scope>
    <source>
        <strain evidence="2">JCM 17986</strain>
    </source>
</reference>
<sequence length="86" mass="9551">MPPSSPRSTDGPSADRPAEPAELRLANEFASIVLRKVRHGNAHRIEVRSERRGRSVLLDPTALDAITRLTPDQVSRLLTLVTENDR</sequence>
<evidence type="ECO:0000313" key="2">
    <source>
        <dbReference type="Proteomes" id="UP001500466"/>
    </source>
</evidence>
<protein>
    <recommendedName>
        <fullName evidence="3">Flagellar protein FlaG</fullName>
    </recommendedName>
</protein>
<keyword evidence="2" id="KW-1185">Reference proteome</keyword>
<dbReference type="RefSeq" id="WP_345679704.1">
    <property type="nucleotide sequence ID" value="NZ_BAABHS010000034.1"/>
</dbReference>
<evidence type="ECO:0008006" key="3">
    <source>
        <dbReference type="Google" id="ProtNLM"/>
    </source>
</evidence>
<accession>A0ABP9I552</accession>
<dbReference type="EMBL" id="BAABHS010000034">
    <property type="protein sequence ID" value="GAA4988009.1"/>
    <property type="molecule type" value="Genomic_DNA"/>
</dbReference>
<dbReference type="Proteomes" id="UP001500466">
    <property type="component" value="Unassembled WGS sequence"/>
</dbReference>
<gene>
    <name evidence="1" type="ORF">GCM10023205_68670</name>
</gene>
<evidence type="ECO:0000313" key="1">
    <source>
        <dbReference type="EMBL" id="GAA4988009.1"/>
    </source>
</evidence>
<comment type="caution">
    <text evidence="1">The sequence shown here is derived from an EMBL/GenBank/DDBJ whole genome shotgun (WGS) entry which is preliminary data.</text>
</comment>
<organism evidence="1 2">
    <name type="scientific">Yinghuangia aomiensis</name>
    <dbReference type="NCBI Taxonomy" id="676205"/>
    <lineage>
        <taxon>Bacteria</taxon>
        <taxon>Bacillati</taxon>
        <taxon>Actinomycetota</taxon>
        <taxon>Actinomycetes</taxon>
        <taxon>Kitasatosporales</taxon>
        <taxon>Streptomycetaceae</taxon>
        <taxon>Yinghuangia</taxon>
    </lineage>
</organism>
<name>A0ABP9I552_9ACTN</name>
<proteinExistence type="predicted"/>